<dbReference type="GO" id="GO:0016301">
    <property type="term" value="F:kinase activity"/>
    <property type="evidence" value="ECO:0007669"/>
    <property type="project" value="UniProtKB-KW"/>
</dbReference>
<evidence type="ECO:0000313" key="1">
    <source>
        <dbReference type="EMBL" id="KAK1884997.1"/>
    </source>
</evidence>
<protein>
    <submittedName>
        <fullName evidence="1">Shikimate kinase</fullName>
    </submittedName>
</protein>
<comment type="caution">
    <text evidence="1">The sequence shown here is derived from an EMBL/GenBank/DDBJ whole genome shotgun (WGS) entry which is preliminary data.</text>
</comment>
<proteinExistence type="predicted"/>
<sequence length="234" mass="25749">MSGNTALSCLSPRPKPCGVSLRRLIEAEETGYNQGFQGIPGFVLGAEKPVCEERSAVSAAESFDKEGGELEFPSRGRCVIKRRAETRRVEPPSPSYPALRSKGCADGIRTWKQQPRVGGSERTGQMQAEEEKEEAIEEKSEKLRSSVLFVDSMEVTGAKAHSRYRVVSSVCISVEDLSLADRFSLIDESKDIVPAPTLPLRYQVLSLPFSTCPPDDPYTCPNDLTPTSRHFLLP</sequence>
<dbReference type="Proteomes" id="UP001228049">
    <property type="component" value="Unassembled WGS sequence"/>
</dbReference>
<organism evidence="1 2">
    <name type="scientific">Dissostichus eleginoides</name>
    <name type="common">Patagonian toothfish</name>
    <name type="synonym">Dissostichus amissus</name>
    <dbReference type="NCBI Taxonomy" id="100907"/>
    <lineage>
        <taxon>Eukaryota</taxon>
        <taxon>Metazoa</taxon>
        <taxon>Chordata</taxon>
        <taxon>Craniata</taxon>
        <taxon>Vertebrata</taxon>
        <taxon>Euteleostomi</taxon>
        <taxon>Actinopterygii</taxon>
        <taxon>Neopterygii</taxon>
        <taxon>Teleostei</taxon>
        <taxon>Neoteleostei</taxon>
        <taxon>Acanthomorphata</taxon>
        <taxon>Eupercaria</taxon>
        <taxon>Perciformes</taxon>
        <taxon>Notothenioidei</taxon>
        <taxon>Nototheniidae</taxon>
        <taxon>Dissostichus</taxon>
    </lineage>
</organism>
<keyword evidence="1" id="KW-0808">Transferase</keyword>
<keyword evidence="2" id="KW-1185">Reference proteome</keyword>
<keyword evidence="1" id="KW-0418">Kinase</keyword>
<gene>
    <name evidence="1" type="ORF">KUDE01_031193</name>
</gene>
<feature type="non-terminal residue" evidence="1">
    <location>
        <position position="1"/>
    </location>
</feature>
<evidence type="ECO:0000313" key="2">
    <source>
        <dbReference type="Proteomes" id="UP001228049"/>
    </source>
</evidence>
<dbReference type="EMBL" id="JASDAP010000021">
    <property type="protein sequence ID" value="KAK1884997.1"/>
    <property type="molecule type" value="Genomic_DNA"/>
</dbReference>
<name>A0AAD9BJ55_DISEL</name>
<accession>A0AAD9BJ55</accession>
<reference evidence="1" key="1">
    <citation type="submission" date="2023-04" db="EMBL/GenBank/DDBJ databases">
        <title>Chromosome-level genome of Chaenocephalus aceratus.</title>
        <authorList>
            <person name="Park H."/>
        </authorList>
    </citation>
    <scope>NUCLEOTIDE SEQUENCE</scope>
    <source>
        <strain evidence="1">DE</strain>
        <tissue evidence="1">Muscle</tissue>
    </source>
</reference>
<dbReference type="AlphaFoldDB" id="A0AAD9BJ55"/>